<dbReference type="GO" id="GO:0045746">
    <property type="term" value="P:negative regulation of Notch signaling pathway"/>
    <property type="evidence" value="ECO:0007669"/>
    <property type="project" value="TreeGrafter"/>
</dbReference>
<keyword evidence="3" id="KW-1185">Reference proteome</keyword>
<dbReference type="OrthoDB" id="8681175at2759"/>
<dbReference type="Pfam" id="PF15063">
    <property type="entry name" value="TC1"/>
    <property type="match status" value="1"/>
</dbReference>
<dbReference type="InterPro" id="IPR039580">
    <property type="entry name" value="Tcim"/>
</dbReference>
<evidence type="ECO:0000313" key="3">
    <source>
        <dbReference type="Proteomes" id="UP000287033"/>
    </source>
</evidence>
<evidence type="ECO:0000313" key="2">
    <source>
        <dbReference type="EMBL" id="GCC23032.1"/>
    </source>
</evidence>
<dbReference type="AlphaFoldDB" id="A0A401RY14"/>
<protein>
    <recommendedName>
        <fullName evidence="1">Arginine vasopressin-induced protein 1/transcriptional and immune response regulator domain-containing protein</fullName>
    </recommendedName>
</protein>
<dbReference type="GO" id="GO:0005634">
    <property type="term" value="C:nucleus"/>
    <property type="evidence" value="ECO:0007669"/>
    <property type="project" value="TreeGrafter"/>
</dbReference>
<gene>
    <name evidence="2" type="ORF">chiPu_0001423</name>
</gene>
<dbReference type="STRING" id="137246.A0A401RY14"/>
<dbReference type="GO" id="GO:0005112">
    <property type="term" value="F:Notch binding"/>
    <property type="evidence" value="ECO:0007669"/>
    <property type="project" value="TreeGrafter"/>
</dbReference>
<feature type="domain" description="Arginine vasopressin-induced protein 1/transcriptional and immune response regulator" evidence="1">
    <location>
        <begin position="12"/>
        <end position="81"/>
    </location>
</feature>
<accession>A0A401RY14</accession>
<dbReference type="InterPro" id="IPR020282">
    <property type="entry name" value="Avpi1/C8orf4_dom"/>
</dbReference>
<organism evidence="2 3">
    <name type="scientific">Chiloscyllium punctatum</name>
    <name type="common">Brownbanded bambooshark</name>
    <name type="synonym">Hemiscyllium punctatum</name>
    <dbReference type="NCBI Taxonomy" id="137246"/>
    <lineage>
        <taxon>Eukaryota</taxon>
        <taxon>Metazoa</taxon>
        <taxon>Chordata</taxon>
        <taxon>Craniata</taxon>
        <taxon>Vertebrata</taxon>
        <taxon>Chondrichthyes</taxon>
        <taxon>Elasmobranchii</taxon>
        <taxon>Galeomorphii</taxon>
        <taxon>Galeoidea</taxon>
        <taxon>Orectolobiformes</taxon>
        <taxon>Hemiscylliidae</taxon>
        <taxon>Chiloscyllium</taxon>
    </lineage>
</organism>
<dbReference type="PANTHER" id="PTHR32358:SF1">
    <property type="entry name" value="TRANSCRIPTIONAL AND IMMUNE RESPONSE REGULATOR"/>
    <property type="match status" value="1"/>
</dbReference>
<comment type="caution">
    <text evidence="2">The sequence shown here is derived from an EMBL/GenBank/DDBJ whole genome shotgun (WGS) entry which is preliminary data.</text>
</comment>
<reference evidence="2 3" key="1">
    <citation type="journal article" date="2018" name="Nat. Ecol. Evol.">
        <title>Shark genomes provide insights into elasmobranch evolution and the origin of vertebrates.</title>
        <authorList>
            <person name="Hara Y"/>
            <person name="Yamaguchi K"/>
            <person name="Onimaru K"/>
            <person name="Kadota M"/>
            <person name="Koyanagi M"/>
            <person name="Keeley SD"/>
            <person name="Tatsumi K"/>
            <person name="Tanaka K"/>
            <person name="Motone F"/>
            <person name="Kageyama Y"/>
            <person name="Nozu R"/>
            <person name="Adachi N"/>
            <person name="Nishimura O"/>
            <person name="Nakagawa R"/>
            <person name="Tanegashima C"/>
            <person name="Kiyatake I"/>
            <person name="Matsumoto R"/>
            <person name="Murakumo K"/>
            <person name="Nishida K"/>
            <person name="Terakita A"/>
            <person name="Kuratani S"/>
            <person name="Sato K"/>
            <person name="Hyodo S Kuraku.S."/>
        </authorList>
    </citation>
    <scope>NUCLEOTIDE SEQUENCE [LARGE SCALE GENOMIC DNA]</scope>
</reference>
<dbReference type="PANTHER" id="PTHR32358">
    <property type="entry name" value="TRANSCRIPTIONAL AND IMMUNE RESPONSE REGULATOR"/>
    <property type="match status" value="1"/>
</dbReference>
<dbReference type="OMA" id="HGCRFDT"/>
<sequence length="106" mass="12255">MAISLDSEYCYSHRVSPLVYGQLFDSELRKRAAPNIFESVNQAALQRLFERAGDRKAEERARIISTNQGSEEITRALIALRLRKRMKLLQLFHLGRKRLQVLSGPR</sequence>
<proteinExistence type="predicted"/>
<dbReference type="Proteomes" id="UP000287033">
    <property type="component" value="Unassembled WGS sequence"/>
</dbReference>
<name>A0A401RY14_CHIPU</name>
<dbReference type="GO" id="GO:0005829">
    <property type="term" value="C:cytosol"/>
    <property type="evidence" value="ECO:0007669"/>
    <property type="project" value="TreeGrafter"/>
</dbReference>
<dbReference type="GO" id="GO:0002264">
    <property type="term" value="P:endothelial cell activation involved in immune response"/>
    <property type="evidence" value="ECO:0007669"/>
    <property type="project" value="TreeGrafter"/>
</dbReference>
<dbReference type="EMBL" id="BEZZ01000022">
    <property type="protein sequence ID" value="GCC23032.1"/>
    <property type="molecule type" value="Genomic_DNA"/>
</dbReference>
<evidence type="ECO:0000259" key="1">
    <source>
        <dbReference type="Pfam" id="PF15063"/>
    </source>
</evidence>